<dbReference type="Gene3D" id="3.40.50.1970">
    <property type="match status" value="1"/>
</dbReference>
<dbReference type="EMBL" id="SCFR01000026">
    <property type="protein sequence ID" value="TFF64993.1"/>
    <property type="molecule type" value="Genomic_DNA"/>
</dbReference>
<reference evidence="4 5" key="1">
    <citation type="submission" date="2019-01" db="EMBL/GenBank/DDBJ databases">
        <title>Draft Genome Sequences of Helcococcus ovis Strains Isolated from the Uterus and Vagina of Dairy Cows with Metritis.</title>
        <authorList>
            <person name="Cunha F."/>
            <person name="Jeon S.J."/>
            <person name="Kutzer P."/>
            <person name="Galvao K.N."/>
        </authorList>
    </citation>
    <scope>NUCLEOTIDE SEQUENCE [LARGE SCALE GENOMIC DNA]</scope>
    <source>
        <strain evidence="4 5">KG-37</strain>
    </source>
</reference>
<feature type="domain" description="Alcohol dehydrogenase iron-type/glycerol dehydrogenase GldA" evidence="2">
    <location>
        <begin position="9"/>
        <end position="176"/>
    </location>
</feature>
<keyword evidence="1" id="KW-0560">Oxidoreductase</keyword>
<feature type="domain" description="Fe-containing alcohol dehydrogenase-like C-terminal" evidence="3">
    <location>
        <begin position="193"/>
        <end position="385"/>
    </location>
</feature>
<dbReference type="SUPFAM" id="SSF56796">
    <property type="entry name" value="Dehydroquinate synthase-like"/>
    <property type="match status" value="1"/>
</dbReference>
<dbReference type="FunFam" id="3.40.50.1970:FF:000003">
    <property type="entry name" value="Alcohol dehydrogenase, iron-containing"/>
    <property type="match status" value="1"/>
</dbReference>
<dbReference type="Pfam" id="PF00465">
    <property type="entry name" value="Fe-ADH"/>
    <property type="match status" value="1"/>
</dbReference>
<dbReference type="GO" id="GO:0008106">
    <property type="term" value="F:alcohol dehydrogenase (NADP+) activity"/>
    <property type="evidence" value="ECO:0007669"/>
    <property type="project" value="TreeGrafter"/>
</dbReference>
<dbReference type="PANTHER" id="PTHR43633:SF1">
    <property type="entry name" value="ALCOHOL DEHYDROGENASE YQHD"/>
    <property type="match status" value="1"/>
</dbReference>
<dbReference type="CDD" id="cd08187">
    <property type="entry name" value="BDH"/>
    <property type="match status" value="1"/>
</dbReference>
<dbReference type="RefSeq" id="WP_134710342.1">
    <property type="nucleotide sequence ID" value="NZ_CP119081.1"/>
</dbReference>
<evidence type="ECO:0000259" key="3">
    <source>
        <dbReference type="Pfam" id="PF25137"/>
    </source>
</evidence>
<keyword evidence="5" id="KW-1185">Reference proteome</keyword>
<dbReference type="GeneID" id="97030464"/>
<accession>A0A4R9C1E5</accession>
<dbReference type="PROSITE" id="PS00060">
    <property type="entry name" value="ADH_IRON_2"/>
    <property type="match status" value="1"/>
</dbReference>
<dbReference type="GO" id="GO:1990002">
    <property type="term" value="F:methylglyoxal reductase (NADPH) (acetol producing) activity"/>
    <property type="evidence" value="ECO:0007669"/>
    <property type="project" value="TreeGrafter"/>
</dbReference>
<evidence type="ECO:0000313" key="5">
    <source>
        <dbReference type="Proteomes" id="UP000297454"/>
    </source>
</evidence>
<evidence type="ECO:0000259" key="2">
    <source>
        <dbReference type="Pfam" id="PF00465"/>
    </source>
</evidence>
<evidence type="ECO:0000313" key="4">
    <source>
        <dbReference type="EMBL" id="TFF64993.1"/>
    </source>
</evidence>
<sequence>MRDFQYYNPSKIIFGTNPYNKIKDILEKKSVKSILMIYGGEYVKKLGIYDNIRNLCKELNIKFTENGEIIPNPRVELVRKLINVSRGNKVDFILAVGGGSAVDTAKAVSMGINYDGDVWDFFEGNAIANQVVEVGVISTIPSSGSETSNATIINNGLFKKGYEDDKIIPVFAVMNPQYTLNLPKYHTSVGIADISTHLLERYFTNTKNVDTTDFLIEGALKALMLNAYKLMDNFDDINARSEIQWLASIAHNNLLDTGRESDWASHRIEHELSAQYDIVHGEGMATVIIAYMRYVSDKNPEKLAQLSNRLFGIDYYNYTLEKMAVILADKFEEFYKKLGLRTKLKEFNIGNEHFYEMAKRATDDGKNTVGHYYPLDIDKFVEVLNMAN</sequence>
<comment type="caution">
    <text evidence="4">The sequence shown here is derived from an EMBL/GenBank/DDBJ whole genome shotgun (WGS) entry which is preliminary data.</text>
</comment>
<organism evidence="4 5">
    <name type="scientific">Helcococcus ovis</name>
    <dbReference type="NCBI Taxonomy" id="72026"/>
    <lineage>
        <taxon>Bacteria</taxon>
        <taxon>Bacillati</taxon>
        <taxon>Bacillota</taxon>
        <taxon>Tissierellia</taxon>
        <taxon>Tissierellales</taxon>
        <taxon>Peptoniphilaceae</taxon>
        <taxon>Helcococcus</taxon>
    </lineage>
</organism>
<proteinExistence type="predicted"/>
<dbReference type="Pfam" id="PF25137">
    <property type="entry name" value="ADH_Fe_C"/>
    <property type="match status" value="1"/>
</dbReference>
<protein>
    <submittedName>
        <fullName evidence="4">Iron-containing alcohol dehydrogenase</fullName>
    </submittedName>
</protein>
<dbReference type="Gene3D" id="1.20.1090.10">
    <property type="entry name" value="Dehydroquinate synthase-like - alpha domain"/>
    <property type="match status" value="1"/>
</dbReference>
<dbReference type="InterPro" id="IPR056798">
    <property type="entry name" value="ADH_Fe_C"/>
</dbReference>
<name>A0A4R9C1E5_9FIRM</name>
<dbReference type="AlphaFoldDB" id="A0A4R9C1E5"/>
<dbReference type="InterPro" id="IPR001670">
    <property type="entry name" value="ADH_Fe/GldA"/>
</dbReference>
<dbReference type="PANTHER" id="PTHR43633">
    <property type="entry name" value="ALCOHOL DEHYDROGENASE YQHD"/>
    <property type="match status" value="1"/>
</dbReference>
<dbReference type="InterPro" id="IPR018211">
    <property type="entry name" value="ADH_Fe_CS"/>
</dbReference>
<dbReference type="GO" id="GO:0046872">
    <property type="term" value="F:metal ion binding"/>
    <property type="evidence" value="ECO:0007669"/>
    <property type="project" value="InterPro"/>
</dbReference>
<dbReference type="GO" id="GO:0005829">
    <property type="term" value="C:cytosol"/>
    <property type="evidence" value="ECO:0007669"/>
    <property type="project" value="TreeGrafter"/>
</dbReference>
<dbReference type="OrthoDB" id="9801156at2"/>
<dbReference type="InterPro" id="IPR044731">
    <property type="entry name" value="BDH-like"/>
</dbReference>
<dbReference type="GO" id="GO:1990362">
    <property type="term" value="F:butanol dehydrogenase (NAD+) activity"/>
    <property type="evidence" value="ECO:0007669"/>
    <property type="project" value="InterPro"/>
</dbReference>
<evidence type="ECO:0000256" key="1">
    <source>
        <dbReference type="ARBA" id="ARBA00023002"/>
    </source>
</evidence>
<gene>
    <name evidence="4" type="ORF">EQF91_06820</name>
</gene>
<dbReference type="Proteomes" id="UP000297454">
    <property type="component" value="Unassembled WGS sequence"/>
</dbReference>